<evidence type="ECO:0000313" key="5">
    <source>
        <dbReference type="EMBL" id="OBI37961.1"/>
    </source>
</evidence>
<dbReference type="Pfam" id="PF12484">
    <property type="entry name" value="PPE-SVP"/>
    <property type="match status" value="1"/>
</dbReference>
<dbReference type="Gene3D" id="1.20.1260.20">
    <property type="entry name" value="PPE superfamily"/>
    <property type="match status" value="1"/>
</dbReference>
<dbReference type="EMBL" id="LZKI01000141">
    <property type="protein sequence ID" value="OBI37961.1"/>
    <property type="molecule type" value="Genomic_DNA"/>
</dbReference>
<dbReference type="InterPro" id="IPR038332">
    <property type="entry name" value="PPE_sf"/>
</dbReference>
<evidence type="ECO:0000256" key="1">
    <source>
        <dbReference type="ARBA" id="ARBA00010652"/>
    </source>
</evidence>
<dbReference type="PANTHER" id="PTHR46766:SF1">
    <property type="entry name" value="GLUTAMINE-RICH PROTEIN 2"/>
    <property type="match status" value="1"/>
</dbReference>
<dbReference type="OrthoDB" id="4760887at2"/>
<dbReference type="AlphaFoldDB" id="A0A1A2YLU6"/>
<dbReference type="FunFam" id="1.20.1260.20:FF:000001">
    <property type="entry name" value="PPE family protein PPE41"/>
    <property type="match status" value="1"/>
</dbReference>
<dbReference type="SUPFAM" id="SSF140459">
    <property type="entry name" value="PE/PPE dimer-like"/>
    <property type="match status" value="1"/>
</dbReference>
<evidence type="ECO:0000259" key="3">
    <source>
        <dbReference type="Pfam" id="PF00823"/>
    </source>
</evidence>
<dbReference type="GO" id="GO:0052572">
    <property type="term" value="P:response to host immune response"/>
    <property type="evidence" value="ECO:0007669"/>
    <property type="project" value="TreeGrafter"/>
</dbReference>
<dbReference type="InterPro" id="IPR022171">
    <property type="entry name" value="PPE_C"/>
</dbReference>
<feature type="domain" description="PPE" evidence="3">
    <location>
        <begin position="3"/>
        <end position="164"/>
    </location>
</feature>
<evidence type="ECO:0008006" key="7">
    <source>
        <dbReference type="Google" id="ProtNLM"/>
    </source>
</evidence>
<dbReference type="PANTHER" id="PTHR46766">
    <property type="entry name" value="GLUTAMINE-RICH PROTEIN 2"/>
    <property type="match status" value="1"/>
</dbReference>
<accession>A0A1A2YLU6</accession>
<evidence type="ECO:0000259" key="4">
    <source>
        <dbReference type="Pfam" id="PF12484"/>
    </source>
</evidence>
<evidence type="ECO:0000313" key="6">
    <source>
        <dbReference type="Proteomes" id="UP000091846"/>
    </source>
</evidence>
<comment type="similarity">
    <text evidence="1">Belongs to the mycobacterial PPE family.</text>
</comment>
<proteinExistence type="inferred from homology"/>
<comment type="caution">
    <text evidence="5">The sequence shown here is derived from an EMBL/GenBank/DDBJ whole genome shotgun (WGS) entry which is preliminary data.</text>
</comment>
<sequence length="445" mass="44564">MEFGILPPEVNSGRMYAGPGSVPMLAAAESWETVAAELHSAAGSYEAVISGLSSGSWLGPSSVMMAAAASSYVAWMSGTAARAEQTAGQARSAAAAYEAAFAATVPPPVVAANRSQLVTLVATNLLGQNTAAIAATEAQYGEMWAQDATAMYGYASSAAAATQLAPFSPARQNTISGGQAGQVGAVSQAGELSAGSAQSTVANASESVSSASDGLSGATSALGVSSPLDLLDLGADGIAYGLDAPMAPLGAISLPIDLIGAQTGIHTDDLVSGWDAEGVPVSAVSRSSLMISSANTNSTMVTAGVGESNAVGALSVPPTWTAATPAVRPIALALPAAPVGMAQQAVTPSLGTSFGEMAMAGTAGRAIRDGFSARGREPRDANRVATRAVSASAPRVGDEEATTENEPRTVVTGIAAEIREFARLRDEGLISDEQYAEQRDRLLGL</sequence>
<evidence type="ECO:0000256" key="2">
    <source>
        <dbReference type="SAM" id="MobiDB-lite"/>
    </source>
</evidence>
<feature type="region of interest" description="Disordered" evidence="2">
    <location>
        <begin position="371"/>
        <end position="407"/>
    </location>
</feature>
<dbReference type="RefSeq" id="WP_065030204.1">
    <property type="nucleotide sequence ID" value="NZ_LZKI01000141.1"/>
</dbReference>
<name>A0A1A2YLU6_9MYCO</name>
<gene>
    <name evidence="5" type="ORF">A5708_05780</name>
</gene>
<feature type="domain" description="PPE family C-terminal" evidence="4">
    <location>
        <begin position="302"/>
        <end position="373"/>
    </location>
</feature>
<reference evidence="5 6" key="1">
    <citation type="submission" date="2016-06" db="EMBL/GenBank/DDBJ databases">
        <authorList>
            <person name="Kjaerup R.B."/>
            <person name="Dalgaard T.S."/>
            <person name="Juul-Madsen H.R."/>
        </authorList>
    </citation>
    <scope>NUCLEOTIDE SEQUENCE [LARGE SCALE GENOMIC DNA]</scope>
    <source>
        <strain evidence="5 6">E1334</strain>
    </source>
</reference>
<protein>
    <recommendedName>
        <fullName evidence="7">PPE family protein</fullName>
    </recommendedName>
</protein>
<dbReference type="Pfam" id="PF00823">
    <property type="entry name" value="PPE"/>
    <property type="match status" value="1"/>
</dbReference>
<dbReference type="Proteomes" id="UP000091846">
    <property type="component" value="Unassembled WGS sequence"/>
</dbReference>
<organism evidence="5 6">
    <name type="scientific">Mycobacterium colombiense</name>
    <dbReference type="NCBI Taxonomy" id="339268"/>
    <lineage>
        <taxon>Bacteria</taxon>
        <taxon>Bacillati</taxon>
        <taxon>Actinomycetota</taxon>
        <taxon>Actinomycetes</taxon>
        <taxon>Mycobacteriales</taxon>
        <taxon>Mycobacteriaceae</taxon>
        <taxon>Mycobacterium</taxon>
        <taxon>Mycobacterium avium complex (MAC)</taxon>
    </lineage>
</organism>
<dbReference type="InterPro" id="IPR000030">
    <property type="entry name" value="PPE_dom"/>
</dbReference>